<dbReference type="SUPFAM" id="SSF47616">
    <property type="entry name" value="GST C-terminal domain-like"/>
    <property type="match status" value="1"/>
</dbReference>
<dbReference type="SFLD" id="SFLDS00019">
    <property type="entry name" value="Glutathione_Transferase_(cytos"/>
    <property type="match status" value="1"/>
</dbReference>
<dbReference type="OrthoDB" id="4951845at2759"/>
<dbReference type="PANTHER" id="PTHR11260:SF775">
    <property type="entry name" value="GLUTATHIONE S-TRANSFERASE U10"/>
    <property type="match status" value="1"/>
</dbReference>
<dbReference type="Gene3D" id="1.20.1050.10">
    <property type="match status" value="1"/>
</dbReference>
<proteinExistence type="inferred from homology"/>
<name>A0A9Q1K2J1_9CARY</name>
<evidence type="ECO:0000313" key="8">
    <source>
        <dbReference type="Proteomes" id="UP001153076"/>
    </source>
</evidence>
<dbReference type="FunFam" id="3.40.30.10:FF:000044">
    <property type="entry name" value="Glutathione S-transferase GSTU6"/>
    <property type="match status" value="1"/>
</dbReference>
<dbReference type="SFLD" id="SFLDG01152">
    <property type="entry name" value="Main.3:_Omega-_and_Tau-like"/>
    <property type="match status" value="1"/>
</dbReference>
<evidence type="ECO:0000256" key="4">
    <source>
        <dbReference type="RuleBase" id="RU369102"/>
    </source>
</evidence>
<protein>
    <recommendedName>
        <fullName evidence="4">Glutathione S-transferase</fullName>
        <ecNumber evidence="4">2.5.1.18</ecNumber>
    </recommendedName>
</protein>
<feature type="domain" description="GST C-terminal" evidence="6">
    <location>
        <begin position="86"/>
        <end position="209"/>
    </location>
</feature>
<comment type="similarity">
    <text evidence="2">Belongs to the GST superfamily. Tau family.</text>
</comment>
<dbReference type="InterPro" id="IPR010987">
    <property type="entry name" value="Glutathione-S-Trfase_C-like"/>
</dbReference>
<dbReference type="CDD" id="cd03185">
    <property type="entry name" value="GST_C_Tau"/>
    <property type="match status" value="1"/>
</dbReference>
<evidence type="ECO:0000256" key="3">
    <source>
        <dbReference type="ARBA" id="ARBA00047960"/>
    </source>
</evidence>
<accession>A0A9Q1K2J1</accession>
<dbReference type="PROSITE" id="PS50405">
    <property type="entry name" value="GST_CTER"/>
    <property type="match status" value="1"/>
</dbReference>
<evidence type="ECO:0000313" key="7">
    <source>
        <dbReference type="EMBL" id="KAJ8435276.1"/>
    </source>
</evidence>
<keyword evidence="8" id="KW-1185">Reference proteome</keyword>
<dbReference type="AlphaFoldDB" id="A0A9Q1K2J1"/>
<comment type="catalytic activity">
    <reaction evidence="3 4">
        <text>RX + glutathione = an S-substituted glutathione + a halide anion + H(+)</text>
        <dbReference type="Rhea" id="RHEA:16437"/>
        <dbReference type="ChEBI" id="CHEBI:15378"/>
        <dbReference type="ChEBI" id="CHEBI:16042"/>
        <dbReference type="ChEBI" id="CHEBI:17792"/>
        <dbReference type="ChEBI" id="CHEBI:57925"/>
        <dbReference type="ChEBI" id="CHEBI:90779"/>
        <dbReference type="EC" id="2.5.1.18"/>
    </reaction>
</comment>
<sequence length="222" mass="25952">MKEVRLLGAWSSVYCHRVIWALKIKGVDYDYSEEDLQNKSNDLSRYNPVYQRIPVLIHNGKSLVESIIILEYIEEVWPHNPLLPADPYERAEARFWIKYLEDKSPTFYSYFRATGEEQEKLATEAKDVLKTLEEKGLREKTFFDGKQIGLTDLCLGWIACWLELMQEAAGVKLLEPDNLSRLHAWSRRFKDVPEIKDNIPDEDKMLAYFKGLRERFTASPAS</sequence>
<comment type="function">
    <text evidence="4">Is involved in the conjugation of reduced glutathione to a wide number of exogenous and endogenous hydrophobic electrophiles.</text>
</comment>
<dbReference type="FunFam" id="1.20.1050.10:FF:000012">
    <property type="entry name" value="Tau class glutathione S-transferase"/>
    <property type="match status" value="1"/>
</dbReference>
<dbReference type="GO" id="GO:0006749">
    <property type="term" value="P:glutathione metabolic process"/>
    <property type="evidence" value="ECO:0007669"/>
    <property type="project" value="InterPro"/>
</dbReference>
<dbReference type="InterPro" id="IPR040079">
    <property type="entry name" value="Glutathione_S-Trfase"/>
</dbReference>
<keyword evidence="4" id="KW-0963">Cytoplasm</keyword>
<dbReference type="SFLD" id="SFLDG00358">
    <property type="entry name" value="Main_(cytGST)"/>
    <property type="match status" value="1"/>
</dbReference>
<comment type="subcellular location">
    <subcellularLocation>
        <location evidence="4">Cytoplasm</location>
        <location evidence="4">Cytosol</location>
    </subcellularLocation>
</comment>
<evidence type="ECO:0000256" key="1">
    <source>
        <dbReference type="ARBA" id="ARBA00022679"/>
    </source>
</evidence>
<evidence type="ECO:0000256" key="2">
    <source>
        <dbReference type="ARBA" id="ARBA00025743"/>
    </source>
</evidence>
<keyword evidence="1 4" id="KW-0808">Transferase</keyword>
<comment type="caution">
    <text evidence="7">The sequence shown here is derived from an EMBL/GenBank/DDBJ whole genome shotgun (WGS) entry which is preliminary data.</text>
</comment>
<feature type="domain" description="GST N-terminal" evidence="5">
    <location>
        <begin position="2"/>
        <end position="81"/>
    </location>
</feature>
<dbReference type="CDD" id="cd03058">
    <property type="entry name" value="GST_N_Tau"/>
    <property type="match status" value="1"/>
</dbReference>
<dbReference type="EC" id="2.5.1.18" evidence="4"/>
<organism evidence="7 8">
    <name type="scientific">Carnegiea gigantea</name>
    <dbReference type="NCBI Taxonomy" id="171969"/>
    <lineage>
        <taxon>Eukaryota</taxon>
        <taxon>Viridiplantae</taxon>
        <taxon>Streptophyta</taxon>
        <taxon>Embryophyta</taxon>
        <taxon>Tracheophyta</taxon>
        <taxon>Spermatophyta</taxon>
        <taxon>Magnoliopsida</taxon>
        <taxon>eudicotyledons</taxon>
        <taxon>Gunneridae</taxon>
        <taxon>Pentapetalae</taxon>
        <taxon>Caryophyllales</taxon>
        <taxon>Cactineae</taxon>
        <taxon>Cactaceae</taxon>
        <taxon>Cactoideae</taxon>
        <taxon>Echinocereeae</taxon>
        <taxon>Carnegiea</taxon>
    </lineage>
</organism>
<dbReference type="GO" id="GO:0004364">
    <property type="term" value="F:glutathione transferase activity"/>
    <property type="evidence" value="ECO:0007669"/>
    <property type="project" value="UniProtKB-UniRule"/>
</dbReference>
<dbReference type="Pfam" id="PF02798">
    <property type="entry name" value="GST_N"/>
    <property type="match status" value="1"/>
</dbReference>
<dbReference type="InterPro" id="IPR045073">
    <property type="entry name" value="Omega/Tau-like"/>
</dbReference>
<evidence type="ECO:0000259" key="5">
    <source>
        <dbReference type="PROSITE" id="PS50404"/>
    </source>
</evidence>
<dbReference type="PROSITE" id="PS50404">
    <property type="entry name" value="GST_NTER"/>
    <property type="match status" value="1"/>
</dbReference>
<dbReference type="Gene3D" id="3.40.30.10">
    <property type="entry name" value="Glutaredoxin"/>
    <property type="match status" value="1"/>
</dbReference>
<dbReference type="InterPro" id="IPR045074">
    <property type="entry name" value="GST_C_Tau"/>
</dbReference>
<dbReference type="EMBL" id="JAKOGI010000423">
    <property type="protein sequence ID" value="KAJ8435276.1"/>
    <property type="molecule type" value="Genomic_DNA"/>
</dbReference>
<dbReference type="InterPro" id="IPR036249">
    <property type="entry name" value="Thioredoxin-like_sf"/>
</dbReference>
<dbReference type="Proteomes" id="UP001153076">
    <property type="component" value="Unassembled WGS sequence"/>
</dbReference>
<reference evidence="7" key="1">
    <citation type="submission" date="2022-04" db="EMBL/GenBank/DDBJ databases">
        <title>Carnegiea gigantea Genome sequencing and assembly v2.</title>
        <authorList>
            <person name="Copetti D."/>
            <person name="Sanderson M.J."/>
            <person name="Burquez A."/>
            <person name="Wojciechowski M.F."/>
        </authorList>
    </citation>
    <scope>NUCLEOTIDE SEQUENCE</scope>
    <source>
        <strain evidence="7">SGP5-SGP5p</strain>
        <tissue evidence="7">Aerial part</tissue>
    </source>
</reference>
<dbReference type="InterPro" id="IPR004045">
    <property type="entry name" value="Glutathione_S-Trfase_N"/>
</dbReference>
<evidence type="ECO:0000259" key="6">
    <source>
        <dbReference type="PROSITE" id="PS50405"/>
    </source>
</evidence>
<gene>
    <name evidence="7" type="ORF">Cgig2_030031</name>
</gene>
<dbReference type="SUPFAM" id="SSF52833">
    <property type="entry name" value="Thioredoxin-like"/>
    <property type="match status" value="1"/>
</dbReference>
<dbReference type="InterPro" id="IPR036282">
    <property type="entry name" value="Glutathione-S-Trfase_C_sf"/>
</dbReference>
<dbReference type="PANTHER" id="PTHR11260">
    <property type="entry name" value="GLUTATHIONE S-TRANSFERASE, GST, SUPERFAMILY, GST DOMAIN CONTAINING"/>
    <property type="match status" value="1"/>
</dbReference>
<dbReference type="GO" id="GO:0005829">
    <property type="term" value="C:cytosol"/>
    <property type="evidence" value="ECO:0007669"/>
    <property type="project" value="UniProtKB-SubCell"/>
</dbReference>